<evidence type="ECO:0000313" key="2">
    <source>
        <dbReference type="EMBL" id="OCG73486.1"/>
    </source>
</evidence>
<organism evidence="2 3">
    <name type="scientific">Microbacterium sediminis</name>
    <dbReference type="NCBI Taxonomy" id="904291"/>
    <lineage>
        <taxon>Bacteria</taxon>
        <taxon>Bacillati</taxon>
        <taxon>Actinomycetota</taxon>
        <taxon>Actinomycetes</taxon>
        <taxon>Micrococcales</taxon>
        <taxon>Microbacteriaceae</taxon>
        <taxon>Microbacterium</taxon>
    </lineage>
</organism>
<name>A0A1B9NA75_9MICO</name>
<dbReference type="STRING" id="904291.A7J15_07290"/>
<feature type="region of interest" description="Disordered" evidence="1">
    <location>
        <begin position="427"/>
        <end position="453"/>
    </location>
</feature>
<accession>A0A1B9NA75</accession>
<dbReference type="OrthoDB" id="4790882at2"/>
<dbReference type="Proteomes" id="UP000093355">
    <property type="component" value="Unassembled WGS sequence"/>
</dbReference>
<dbReference type="EMBL" id="LXMD01000024">
    <property type="protein sequence ID" value="OCG73486.1"/>
    <property type="molecule type" value="Genomic_DNA"/>
</dbReference>
<keyword evidence="3" id="KW-1185">Reference proteome</keyword>
<comment type="caution">
    <text evidence="2">The sequence shown here is derived from an EMBL/GenBank/DDBJ whole genome shotgun (WGS) entry which is preliminary data.</text>
</comment>
<evidence type="ECO:0000313" key="3">
    <source>
        <dbReference type="Proteomes" id="UP000093355"/>
    </source>
</evidence>
<evidence type="ECO:0000256" key="1">
    <source>
        <dbReference type="SAM" id="MobiDB-lite"/>
    </source>
</evidence>
<proteinExistence type="predicted"/>
<gene>
    <name evidence="2" type="ORF">A7J15_07290</name>
</gene>
<reference evidence="2 3" key="1">
    <citation type="submission" date="2016-05" db="EMBL/GenBank/DDBJ databases">
        <authorList>
            <person name="Lavstsen T."/>
            <person name="Jespersen J.S."/>
        </authorList>
    </citation>
    <scope>NUCLEOTIDE SEQUENCE [LARGE SCALE GENOMIC DNA]</scope>
    <source>
        <strain evidence="2 3">YLB-01</strain>
    </source>
</reference>
<dbReference type="AlphaFoldDB" id="A0A1B9NA75"/>
<protein>
    <submittedName>
        <fullName evidence="2">Uncharacterized protein</fullName>
    </submittedName>
</protein>
<sequence>MGIEIRSGGAIAVDPESLRELAARLDQAGRWVDSGATGARTAIDVLWRAPQLGHACSWQVDQVQHRMVVLTRDLADLATRVRTTADAYELADLMFQLELAGAWDDPYDAEAFEARMALDARITELAHGNEAAYDEAKELLKDWREDWLAEEQWTEVIESMVVFGPAAAATVRMLLEANRGARTGVIPAGNRLRGTLPRVIVRPVISGATKAPKTLEGAVTRIPDSDQGSQIRVEKYAMADGTSQFVVYIGGTALSDANTFDWPSNFDLYFGRFSASYAATVAALEDAGAKPGDILHTFSFSQGAMVAARLVTEGDYQVKTYVGLGSPVDAMMGEDTLSMQLRHRDDPISLLSNGGTAAGTGNDGSIVVERPLRPAHTLDSYASTAGMVDASDDVRVEAFREVLEGLRQDAVSVEFTEYRTDYAERQLAGVPAKSGGASSGGGVSGSSSSEDGG</sequence>
<dbReference type="RefSeq" id="WP_067026485.1">
    <property type="nucleotide sequence ID" value="NZ_CP038256.1"/>
</dbReference>